<evidence type="ECO:0000313" key="1">
    <source>
        <dbReference type="EMBL" id="GAJ10032.1"/>
    </source>
</evidence>
<proteinExistence type="predicted"/>
<reference evidence="1" key="1">
    <citation type="journal article" date="2014" name="Front. Microbiol.">
        <title>High frequency of phylogenetically diverse reductive dehalogenase-homologous genes in deep subseafloor sedimentary metagenomes.</title>
        <authorList>
            <person name="Kawai M."/>
            <person name="Futagami T."/>
            <person name="Toyoda A."/>
            <person name="Takaki Y."/>
            <person name="Nishi S."/>
            <person name="Hori S."/>
            <person name="Arai W."/>
            <person name="Tsubouchi T."/>
            <person name="Morono Y."/>
            <person name="Uchiyama I."/>
            <person name="Ito T."/>
            <person name="Fujiyama A."/>
            <person name="Inagaki F."/>
            <person name="Takami H."/>
        </authorList>
    </citation>
    <scope>NUCLEOTIDE SEQUENCE</scope>
    <source>
        <strain evidence="1">Expedition CK06-06</strain>
    </source>
</reference>
<dbReference type="PANTHER" id="PTHR43640">
    <property type="entry name" value="OS07G0260300 PROTEIN"/>
    <property type="match status" value="1"/>
</dbReference>
<feature type="non-terminal residue" evidence="1">
    <location>
        <position position="1"/>
    </location>
</feature>
<dbReference type="EMBL" id="BARW01034780">
    <property type="protein sequence ID" value="GAJ10032.1"/>
    <property type="molecule type" value="Genomic_DNA"/>
</dbReference>
<dbReference type="Gene3D" id="3.40.30.10">
    <property type="entry name" value="Glutaredoxin"/>
    <property type="match status" value="1"/>
</dbReference>
<dbReference type="InterPro" id="IPR036249">
    <property type="entry name" value="Thioredoxin-like_sf"/>
</dbReference>
<organism evidence="1">
    <name type="scientific">marine sediment metagenome</name>
    <dbReference type="NCBI Taxonomy" id="412755"/>
    <lineage>
        <taxon>unclassified sequences</taxon>
        <taxon>metagenomes</taxon>
        <taxon>ecological metagenomes</taxon>
    </lineage>
</organism>
<dbReference type="PANTHER" id="PTHR43640:SF1">
    <property type="entry name" value="THIOREDOXIN-DEPENDENT PEROXIREDOXIN"/>
    <property type="match status" value="1"/>
</dbReference>
<name>X1V2J9_9ZZZZ</name>
<sequence length="75" mass="8260">PKRSQKAYGAECTPDPFLFDSGMKLVYHGRFDDAHGKSHSEGKTSEMEDAIKQVLAGDEVTVESLPSCGCNIKWK</sequence>
<dbReference type="AlphaFoldDB" id="X1V2J9"/>
<accession>X1V2J9</accession>
<comment type="caution">
    <text evidence="1">The sequence shown here is derived from an EMBL/GenBank/DDBJ whole genome shotgun (WGS) entry which is preliminary data.</text>
</comment>
<dbReference type="InterPro" id="IPR047262">
    <property type="entry name" value="PRX-like1"/>
</dbReference>
<dbReference type="SUPFAM" id="SSF52833">
    <property type="entry name" value="Thioredoxin-like"/>
    <property type="match status" value="1"/>
</dbReference>
<gene>
    <name evidence="1" type="ORF">S12H4_54412</name>
</gene>
<protein>
    <submittedName>
        <fullName evidence="1">Uncharacterized protein</fullName>
    </submittedName>
</protein>